<evidence type="ECO:0000313" key="2">
    <source>
        <dbReference type="EMBL" id="MPC58012.1"/>
    </source>
</evidence>
<evidence type="ECO:0000256" key="1">
    <source>
        <dbReference type="SAM" id="MobiDB-lite"/>
    </source>
</evidence>
<dbReference type="EMBL" id="VSRR010015280">
    <property type="protein sequence ID" value="MPC58012.1"/>
    <property type="molecule type" value="Genomic_DNA"/>
</dbReference>
<dbReference type="Proteomes" id="UP000324222">
    <property type="component" value="Unassembled WGS sequence"/>
</dbReference>
<feature type="region of interest" description="Disordered" evidence="1">
    <location>
        <begin position="1"/>
        <end position="63"/>
    </location>
</feature>
<name>A0A5B7GGE7_PORTR</name>
<protein>
    <submittedName>
        <fullName evidence="2">Uncharacterized protein</fullName>
    </submittedName>
</protein>
<keyword evidence="3" id="KW-1185">Reference proteome</keyword>
<feature type="compositionally biased region" description="Polar residues" evidence="1">
    <location>
        <begin position="45"/>
        <end position="63"/>
    </location>
</feature>
<evidence type="ECO:0000313" key="3">
    <source>
        <dbReference type="Proteomes" id="UP000324222"/>
    </source>
</evidence>
<proteinExistence type="predicted"/>
<reference evidence="2 3" key="1">
    <citation type="submission" date="2019-05" db="EMBL/GenBank/DDBJ databases">
        <title>Another draft genome of Portunus trituberculatus and its Hox gene families provides insights of decapod evolution.</title>
        <authorList>
            <person name="Jeong J.-H."/>
            <person name="Song I."/>
            <person name="Kim S."/>
            <person name="Choi T."/>
            <person name="Kim D."/>
            <person name="Ryu S."/>
            <person name="Kim W."/>
        </authorList>
    </citation>
    <scope>NUCLEOTIDE SEQUENCE [LARGE SCALE GENOMIC DNA]</scope>
    <source>
        <tissue evidence="2">Muscle</tissue>
    </source>
</reference>
<sequence length="63" mass="6824">MEGTKCGKAKTGERKESEGQSGSNDQRQRVLSRSVASPGGKQLTHRYSTMNTRSAANDSSYDT</sequence>
<feature type="compositionally biased region" description="Polar residues" evidence="1">
    <location>
        <begin position="19"/>
        <end position="35"/>
    </location>
</feature>
<comment type="caution">
    <text evidence="2">The sequence shown here is derived from an EMBL/GenBank/DDBJ whole genome shotgun (WGS) entry which is preliminary data.</text>
</comment>
<accession>A0A5B7GGE7</accession>
<organism evidence="2 3">
    <name type="scientific">Portunus trituberculatus</name>
    <name type="common">Swimming crab</name>
    <name type="synonym">Neptunus trituberculatus</name>
    <dbReference type="NCBI Taxonomy" id="210409"/>
    <lineage>
        <taxon>Eukaryota</taxon>
        <taxon>Metazoa</taxon>
        <taxon>Ecdysozoa</taxon>
        <taxon>Arthropoda</taxon>
        <taxon>Crustacea</taxon>
        <taxon>Multicrustacea</taxon>
        <taxon>Malacostraca</taxon>
        <taxon>Eumalacostraca</taxon>
        <taxon>Eucarida</taxon>
        <taxon>Decapoda</taxon>
        <taxon>Pleocyemata</taxon>
        <taxon>Brachyura</taxon>
        <taxon>Eubrachyura</taxon>
        <taxon>Portunoidea</taxon>
        <taxon>Portunidae</taxon>
        <taxon>Portuninae</taxon>
        <taxon>Portunus</taxon>
    </lineage>
</organism>
<dbReference type="AlphaFoldDB" id="A0A5B7GGE7"/>
<gene>
    <name evidence="2" type="ORF">E2C01_052004</name>
</gene>